<evidence type="ECO:0000313" key="3">
    <source>
        <dbReference type="Proteomes" id="UP000762676"/>
    </source>
</evidence>
<organism evidence="2 3">
    <name type="scientific">Elysia marginata</name>
    <dbReference type="NCBI Taxonomy" id="1093978"/>
    <lineage>
        <taxon>Eukaryota</taxon>
        <taxon>Metazoa</taxon>
        <taxon>Spiralia</taxon>
        <taxon>Lophotrochozoa</taxon>
        <taxon>Mollusca</taxon>
        <taxon>Gastropoda</taxon>
        <taxon>Heterobranchia</taxon>
        <taxon>Euthyneura</taxon>
        <taxon>Panpulmonata</taxon>
        <taxon>Sacoglossa</taxon>
        <taxon>Placobranchoidea</taxon>
        <taxon>Plakobranchidae</taxon>
        <taxon>Elysia</taxon>
    </lineage>
</organism>
<dbReference type="Proteomes" id="UP000762676">
    <property type="component" value="Unassembled WGS sequence"/>
</dbReference>
<sequence>MEVKKMIFKRDNMSFLEKGRSPGLRETRPLAPKACDLPGSPPNRATGACTTWSEGVLLRCSSDRGTAPEPPSGRHHSPVGRARSRPLAHHGSTRLQPDISHRHGGL</sequence>
<protein>
    <submittedName>
        <fullName evidence="2">Uncharacterized protein</fullName>
    </submittedName>
</protein>
<feature type="compositionally biased region" description="Basic and acidic residues" evidence="1">
    <location>
        <begin position="17"/>
        <end position="28"/>
    </location>
</feature>
<keyword evidence="3" id="KW-1185">Reference proteome</keyword>
<accession>A0AAV4EA82</accession>
<feature type="compositionally biased region" description="Basic residues" evidence="1">
    <location>
        <begin position="73"/>
        <end position="92"/>
    </location>
</feature>
<name>A0AAV4EA82_9GAST</name>
<reference evidence="2 3" key="1">
    <citation type="journal article" date="2021" name="Elife">
        <title>Chloroplast acquisition without the gene transfer in kleptoplastic sea slugs, Plakobranchus ocellatus.</title>
        <authorList>
            <person name="Maeda T."/>
            <person name="Takahashi S."/>
            <person name="Yoshida T."/>
            <person name="Shimamura S."/>
            <person name="Takaki Y."/>
            <person name="Nagai Y."/>
            <person name="Toyoda A."/>
            <person name="Suzuki Y."/>
            <person name="Arimoto A."/>
            <person name="Ishii H."/>
            <person name="Satoh N."/>
            <person name="Nishiyama T."/>
            <person name="Hasebe M."/>
            <person name="Maruyama T."/>
            <person name="Minagawa J."/>
            <person name="Obokata J."/>
            <person name="Shigenobu S."/>
        </authorList>
    </citation>
    <scope>NUCLEOTIDE SEQUENCE [LARGE SCALE GENOMIC DNA]</scope>
</reference>
<feature type="region of interest" description="Disordered" evidence="1">
    <location>
        <begin position="61"/>
        <end position="106"/>
    </location>
</feature>
<evidence type="ECO:0000313" key="2">
    <source>
        <dbReference type="EMBL" id="GFR57543.1"/>
    </source>
</evidence>
<dbReference type="EMBL" id="BMAT01000009">
    <property type="protein sequence ID" value="GFR57543.1"/>
    <property type="molecule type" value="Genomic_DNA"/>
</dbReference>
<evidence type="ECO:0000256" key="1">
    <source>
        <dbReference type="SAM" id="MobiDB-lite"/>
    </source>
</evidence>
<gene>
    <name evidence="2" type="ORF">ElyMa_000004300</name>
</gene>
<dbReference type="AlphaFoldDB" id="A0AAV4EA82"/>
<feature type="region of interest" description="Disordered" evidence="1">
    <location>
        <begin position="17"/>
        <end position="48"/>
    </location>
</feature>
<comment type="caution">
    <text evidence="2">The sequence shown here is derived from an EMBL/GenBank/DDBJ whole genome shotgun (WGS) entry which is preliminary data.</text>
</comment>
<proteinExistence type="predicted"/>